<name>A0A067QAC0_9AGAM</name>
<keyword evidence="2" id="KW-1185">Reference proteome</keyword>
<dbReference type="InParanoid" id="A0A067QAC0"/>
<gene>
    <name evidence="1" type="ORF">JAAARDRAFT_187383</name>
</gene>
<dbReference type="AlphaFoldDB" id="A0A067QAC0"/>
<dbReference type="STRING" id="933084.A0A067QAC0"/>
<protein>
    <submittedName>
        <fullName evidence="1">Uncharacterized protein</fullName>
    </submittedName>
</protein>
<dbReference type="EMBL" id="KL197709">
    <property type="protein sequence ID" value="KDQ63998.1"/>
    <property type="molecule type" value="Genomic_DNA"/>
</dbReference>
<proteinExistence type="predicted"/>
<reference evidence="2" key="1">
    <citation type="journal article" date="2014" name="Proc. Natl. Acad. Sci. U.S.A.">
        <title>Extensive sampling of basidiomycete genomes demonstrates inadequacy of the white-rot/brown-rot paradigm for wood decay fungi.</title>
        <authorList>
            <person name="Riley R."/>
            <person name="Salamov A.A."/>
            <person name="Brown D.W."/>
            <person name="Nagy L.G."/>
            <person name="Floudas D."/>
            <person name="Held B.W."/>
            <person name="Levasseur A."/>
            <person name="Lombard V."/>
            <person name="Morin E."/>
            <person name="Otillar R."/>
            <person name="Lindquist E.A."/>
            <person name="Sun H."/>
            <person name="LaButti K.M."/>
            <person name="Schmutz J."/>
            <person name="Jabbour D."/>
            <person name="Luo H."/>
            <person name="Baker S.E."/>
            <person name="Pisabarro A.G."/>
            <person name="Walton J.D."/>
            <person name="Blanchette R.A."/>
            <person name="Henrissat B."/>
            <person name="Martin F."/>
            <person name="Cullen D."/>
            <person name="Hibbett D.S."/>
            <person name="Grigoriev I.V."/>
        </authorList>
    </citation>
    <scope>NUCLEOTIDE SEQUENCE [LARGE SCALE GENOMIC DNA]</scope>
    <source>
        <strain evidence="2">MUCL 33604</strain>
    </source>
</reference>
<organism evidence="1 2">
    <name type="scientific">Jaapia argillacea MUCL 33604</name>
    <dbReference type="NCBI Taxonomy" id="933084"/>
    <lineage>
        <taxon>Eukaryota</taxon>
        <taxon>Fungi</taxon>
        <taxon>Dikarya</taxon>
        <taxon>Basidiomycota</taxon>
        <taxon>Agaricomycotina</taxon>
        <taxon>Agaricomycetes</taxon>
        <taxon>Agaricomycetidae</taxon>
        <taxon>Jaapiales</taxon>
        <taxon>Jaapiaceae</taxon>
        <taxon>Jaapia</taxon>
    </lineage>
</organism>
<sequence length="640" mass="71701">MSKFKNVLNRKEHTLKNKLFTPDKYLVNLEISKVMAKNPALQGILESDKPFLATFIGQLLAGKFDKTPVFTELLQVMADVTNREDHGVGLQNMQYPTSYDQWAQTMQIIAPRAYCQFKHVFPSCSKRSHRGRRSTAPKFQQGIHICIDKRLSKYCSNYNYPPDAPLAQGVDDTKLHRAFRLSYVAEKGKWFIYGSIGQPLEVANPEALQDQLDAAESLKADKVRLWIIQIPLPYVPPLVLAVEPVGAKTNAVQLASFETKLLSYIIPKFTIISIASDGAAPERDAHRLLATNNPSVQYRIPYPGGGKPPLIFSMINLDSAVLTIIQDPSHCLKTLHNNLFSGAWLLILGQHPIYYEQVQNIAFDEVGPLYRCDVEKLDCQDDRAASRLFSAAALKYLVESYPDNLGLAIYLFVFGDMFFKDIWKTFLQEAGYPKARYYISQEADDISDILINGYISLVIIHQDHLERPHAFPLLPWLHGTSLNEHVFGVWCSILKDPTMLDVLHLIPKTNAMLQSACQVRYSSKADFKKTASGYFSGEGANLHVLAEYPSDSEIANAANTALEEAMTLWDLLGYDPSISSPSLLPPQLTIDSSVTEDTLDQETHDNNNDTESISDTDELLSPNADLQAALDESQHVEGSW</sequence>
<dbReference type="Proteomes" id="UP000027265">
    <property type="component" value="Unassembled WGS sequence"/>
</dbReference>
<evidence type="ECO:0000313" key="1">
    <source>
        <dbReference type="EMBL" id="KDQ63998.1"/>
    </source>
</evidence>
<evidence type="ECO:0000313" key="2">
    <source>
        <dbReference type="Proteomes" id="UP000027265"/>
    </source>
</evidence>
<dbReference type="OrthoDB" id="3268677at2759"/>
<accession>A0A067QAC0</accession>
<dbReference type="HOGENOM" id="CLU_009065_3_1_1"/>